<evidence type="ECO:0000256" key="1">
    <source>
        <dbReference type="SAM" id="Phobius"/>
    </source>
</evidence>
<protein>
    <submittedName>
        <fullName evidence="2">Uncharacterized protein</fullName>
    </submittedName>
</protein>
<name>A0A381QP85_9ZZZZ</name>
<dbReference type="AlphaFoldDB" id="A0A381QP85"/>
<keyword evidence="1" id="KW-0812">Transmembrane</keyword>
<proteinExistence type="predicted"/>
<feature type="transmembrane region" description="Helical" evidence="1">
    <location>
        <begin position="6"/>
        <end position="26"/>
    </location>
</feature>
<evidence type="ECO:0000313" key="2">
    <source>
        <dbReference type="EMBL" id="SUZ79727.1"/>
    </source>
</evidence>
<sequence length="45" mass="5389">MQKDYAIQLGSSNFYKYLYLFLLIFIQPKKQNPCKSMTYKDFSSP</sequence>
<gene>
    <name evidence="2" type="ORF">METZ01_LOCUS32581</name>
</gene>
<dbReference type="EMBL" id="UINC01001398">
    <property type="protein sequence ID" value="SUZ79727.1"/>
    <property type="molecule type" value="Genomic_DNA"/>
</dbReference>
<keyword evidence="1" id="KW-1133">Transmembrane helix</keyword>
<organism evidence="2">
    <name type="scientific">marine metagenome</name>
    <dbReference type="NCBI Taxonomy" id="408172"/>
    <lineage>
        <taxon>unclassified sequences</taxon>
        <taxon>metagenomes</taxon>
        <taxon>ecological metagenomes</taxon>
    </lineage>
</organism>
<reference evidence="2" key="1">
    <citation type="submission" date="2018-05" db="EMBL/GenBank/DDBJ databases">
        <authorList>
            <person name="Lanie J.A."/>
            <person name="Ng W.-L."/>
            <person name="Kazmierczak K.M."/>
            <person name="Andrzejewski T.M."/>
            <person name="Davidsen T.M."/>
            <person name="Wayne K.J."/>
            <person name="Tettelin H."/>
            <person name="Glass J.I."/>
            <person name="Rusch D."/>
            <person name="Podicherti R."/>
            <person name="Tsui H.-C.T."/>
            <person name="Winkler M.E."/>
        </authorList>
    </citation>
    <scope>NUCLEOTIDE SEQUENCE</scope>
</reference>
<accession>A0A381QP85</accession>
<keyword evidence="1" id="KW-0472">Membrane</keyword>